<dbReference type="InterPro" id="IPR015854">
    <property type="entry name" value="ABC_transpr_LolD-like"/>
</dbReference>
<dbReference type="Gene3D" id="3.40.50.300">
    <property type="entry name" value="P-loop containing nucleotide triphosphate hydrolases"/>
    <property type="match status" value="1"/>
</dbReference>
<dbReference type="PANTHER" id="PTHR24220:SF659">
    <property type="entry name" value="TRANSPORTER, PUTATIVE-RELATED"/>
    <property type="match status" value="1"/>
</dbReference>
<reference evidence="6 7" key="1">
    <citation type="submission" date="2019-12" db="EMBL/GenBank/DDBJ databases">
        <title>Novel species isolated from a subtropical stream in China.</title>
        <authorList>
            <person name="Lu H."/>
        </authorList>
    </citation>
    <scope>NUCLEOTIDE SEQUENCE [LARGE SCALE GENOMIC DNA]</scope>
    <source>
        <strain evidence="6 7">DS3</strain>
    </source>
</reference>
<keyword evidence="7" id="KW-1185">Reference proteome</keyword>
<keyword evidence="2" id="KW-0472">Membrane</keyword>
<dbReference type="Proteomes" id="UP000448575">
    <property type="component" value="Unassembled WGS sequence"/>
</dbReference>
<evidence type="ECO:0000256" key="1">
    <source>
        <dbReference type="ARBA" id="ARBA00022448"/>
    </source>
</evidence>
<gene>
    <name evidence="6" type="ORF">GTP41_08635</name>
</gene>
<comment type="caution">
    <text evidence="6">The sequence shown here is derived from an EMBL/GenBank/DDBJ whole genome shotgun (WGS) entry which is preliminary data.</text>
</comment>
<protein>
    <submittedName>
        <fullName evidence="6">ATP-binding cassette domain-containing protein</fullName>
    </submittedName>
</protein>
<dbReference type="GO" id="GO:0005886">
    <property type="term" value="C:plasma membrane"/>
    <property type="evidence" value="ECO:0007669"/>
    <property type="project" value="TreeGrafter"/>
</dbReference>
<organism evidence="6 7">
    <name type="scientific">Pseudoduganella guangdongensis</name>
    <dbReference type="NCBI Taxonomy" id="2692179"/>
    <lineage>
        <taxon>Bacteria</taxon>
        <taxon>Pseudomonadati</taxon>
        <taxon>Pseudomonadota</taxon>
        <taxon>Betaproteobacteria</taxon>
        <taxon>Burkholderiales</taxon>
        <taxon>Oxalobacteraceae</taxon>
        <taxon>Telluria group</taxon>
        <taxon>Pseudoduganella</taxon>
    </lineage>
</organism>
<keyword evidence="2" id="KW-1003">Cell membrane</keyword>
<evidence type="ECO:0000256" key="3">
    <source>
        <dbReference type="ARBA" id="ARBA00022741"/>
    </source>
</evidence>
<dbReference type="GO" id="GO:0022857">
    <property type="term" value="F:transmembrane transporter activity"/>
    <property type="evidence" value="ECO:0007669"/>
    <property type="project" value="TreeGrafter"/>
</dbReference>
<dbReference type="CDD" id="cd03255">
    <property type="entry name" value="ABC_MJ0796_LolCDE_FtsE"/>
    <property type="match status" value="1"/>
</dbReference>
<dbReference type="SUPFAM" id="SSF52540">
    <property type="entry name" value="P-loop containing nucleoside triphosphate hydrolases"/>
    <property type="match status" value="1"/>
</dbReference>
<dbReference type="PROSITE" id="PS50893">
    <property type="entry name" value="ABC_TRANSPORTER_2"/>
    <property type="match status" value="1"/>
</dbReference>
<dbReference type="GO" id="GO:0005524">
    <property type="term" value="F:ATP binding"/>
    <property type="evidence" value="ECO:0007669"/>
    <property type="project" value="UniProtKB-KW"/>
</dbReference>
<dbReference type="EMBL" id="WWCJ01000005">
    <property type="protein sequence ID" value="MYN02169.1"/>
    <property type="molecule type" value="Genomic_DNA"/>
</dbReference>
<keyword evidence="3" id="KW-0547">Nucleotide-binding</keyword>
<accession>A0A6N9HFJ8</accession>
<evidence type="ECO:0000313" key="6">
    <source>
        <dbReference type="EMBL" id="MYN02169.1"/>
    </source>
</evidence>
<dbReference type="InterPro" id="IPR017871">
    <property type="entry name" value="ABC_transporter-like_CS"/>
</dbReference>
<dbReference type="GO" id="GO:0016887">
    <property type="term" value="F:ATP hydrolysis activity"/>
    <property type="evidence" value="ECO:0007669"/>
    <property type="project" value="InterPro"/>
</dbReference>
<keyword evidence="1" id="KW-0813">Transport</keyword>
<dbReference type="SMART" id="SM00382">
    <property type="entry name" value="AAA"/>
    <property type="match status" value="1"/>
</dbReference>
<dbReference type="PANTHER" id="PTHR24220">
    <property type="entry name" value="IMPORT ATP-BINDING PROTEIN"/>
    <property type="match status" value="1"/>
</dbReference>
<evidence type="ECO:0000256" key="4">
    <source>
        <dbReference type="ARBA" id="ARBA00022840"/>
    </source>
</evidence>
<dbReference type="InterPro" id="IPR017911">
    <property type="entry name" value="MacB-like_ATP-bd"/>
</dbReference>
<feature type="domain" description="ABC transporter" evidence="5">
    <location>
        <begin position="2"/>
        <end position="224"/>
    </location>
</feature>
<dbReference type="InterPro" id="IPR003593">
    <property type="entry name" value="AAA+_ATPase"/>
</dbReference>
<evidence type="ECO:0000313" key="7">
    <source>
        <dbReference type="Proteomes" id="UP000448575"/>
    </source>
</evidence>
<dbReference type="RefSeq" id="WP_161025165.1">
    <property type="nucleotide sequence ID" value="NZ_WWCJ01000005.1"/>
</dbReference>
<evidence type="ECO:0000256" key="2">
    <source>
        <dbReference type="ARBA" id="ARBA00022475"/>
    </source>
</evidence>
<proteinExistence type="predicted"/>
<keyword evidence="4 6" id="KW-0067">ATP-binding</keyword>
<dbReference type="PROSITE" id="PS00211">
    <property type="entry name" value="ABC_TRANSPORTER_1"/>
    <property type="match status" value="1"/>
</dbReference>
<dbReference type="InterPro" id="IPR027417">
    <property type="entry name" value="P-loop_NTPase"/>
</dbReference>
<evidence type="ECO:0000259" key="5">
    <source>
        <dbReference type="PROSITE" id="PS50893"/>
    </source>
</evidence>
<dbReference type="Pfam" id="PF00005">
    <property type="entry name" value="ABC_tran"/>
    <property type="match status" value="1"/>
</dbReference>
<name>A0A6N9HFJ8_9BURK</name>
<sequence>MLELRQLTKSYSTERRVLDRLSWTFAPGEFIAIMGDSGVGKSTLLNLIAGLDQPDPSPEPAIIVDGTPLAALDDDAATRLRRARMGFVFQAFHVLPHLTLQQNVALPLLLNGLPQGRALAMLEAVGLAGRGGDYPHQLSGGEMQRVAIARALVHRPALVLADEPTGNLDPDTANSVLQLLRQELKLSGATAIMVTHSPAAAARADKVLRLTKNGLQDTTLVNPAAQ</sequence>
<dbReference type="InterPro" id="IPR003439">
    <property type="entry name" value="ABC_transporter-like_ATP-bd"/>
</dbReference>
<dbReference type="AlphaFoldDB" id="A0A6N9HFJ8"/>